<keyword evidence="1" id="KW-0812">Transmembrane</keyword>
<feature type="transmembrane region" description="Helical" evidence="1">
    <location>
        <begin position="84"/>
        <end position="107"/>
    </location>
</feature>
<reference evidence="3 4" key="1">
    <citation type="submission" date="2019-03" db="EMBL/GenBank/DDBJ databases">
        <title>Metabolic reconstructions from genomes of highly enriched 'Candidatus Accumulibacter' and 'Candidatus Competibacter' bioreactor populations.</title>
        <authorList>
            <person name="Annavajhala M.K."/>
            <person name="Welles L."/>
            <person name="Abbas B."/>
            <person name="Sorokin D."/>
            <person name="Park H."/>
            <person name="Van Loosdrecht M."/>
            <person name="Chandran K."/>
        </authorList>
    </citation>
    <scope>NUCLEOTIDE SEQUENCE [LARGE SCALE GENOMIC DNA]</scope>
    <source>
        <strain evidence="3 4">SBR_G</strain>
    </source>
</reference>
<feature type="transmembrane region" description="Helical" evidence="1">
    <location>
        <begin position="114"/>
        <end position="134"/>
    </location>
</feature>
<evidence type="ECO:0000256" key="1">
    <source>
        <dbReference type="SAM" id="Phobius"/>
    </source>
</evidence>
<dbReference type="SUPFAM" id="SSF81324">
    <property type="entry name" value="Voltage-gated potassium channels"/>
    <property type="match status" value="1"/>
</dbReference>
<dbReference type="GO" id="GO:0034220">
    <property type="term" value="P:monoatomic ion transmembrane transport"/>
    <property type="evidence" value="ECO:0007669"/>
    <property type="project" value="UniProtKB-KW"/>
</dbReference>
<feature type="domain" description="Potassium channel" evidence="2">
    <location>
        <begin position="145"/>
        <end position="209"/>
    </location>
</feature>
<organism evidence="3 4">
    <name type="scientific">Candidatus Competibacter phosphatis</name>
    <dbReference type="NCBI Taxonomy" id="221280"/>
    <lineage>
        <taxon>Bacteria</taxon>
        <taxon>Pseudomonadati</taxon>
        <taxon>Pseudomonadota</taxon>
        <taxon>Gammaproteobacteria</taxon>
        <taxon>Candidatus Competibacteraceae</taxon>
        <taxon>Candidatus Competibacter</taxon>
    </lineage>
</organism>
<evidence type="ECO:0000313" key="3">
    <source>
        <dbReference type="EMBL" id="NMQ20543.1"/>
    </source>
</evidence>
<feature type="transmembrane region" description="Helical" evidence="1">
    <location>
        <begin position="188"/>
        <end position="209"/>
    </location>
</feature>
<sequence>MPSSFITPPLSCWWRCCFFFVATPFVDILPNGELIESILLTLVMVSAVLATGGKRRILAIALVLITPALIGKWLNFFAPGLVSISVLLVATVAFFAFIVGQLLIFILHAPRVDTNVLCAGLAGYLMLGLLWIPIYELTAQLTPGAFAFNTELHEGTMKGFNAFYFSLVTLSTVGYGDVAPVSRVARMFAIMEAISGLFYMAVLVSRLVAVHSAQNLSQQTKISATDTDSESK</sequence>
<evidence type="ECO:0000259" key="2">
    <source>
        <dbReference type="Pfam" id="PF07885"/>
    </source>
</evidence>
<dbReference type="InterPro" id="IPR013099">
    <property type="entry name" value="K_chnl_dom"/>
</dbReference>
<feature type="transmembrane region" description="Helical" evidence="1">
    <location>
        <begin position="34"/>
        <end position="50"/>
    </location>
</feature>
<feature type="transmembrane region" description="Helical" evidence="1">
    <location>
        <begin position="162"/>
        <end position="181"/>
    </location>
</feature>
<keyword evidence="3" id="KW-0407">Ion channel</keyword>
<comment type="caution">
    <text evidence="3">The sequence shown here is derived from an EMBL/GenBank/DDBJ whole genome shotgun (WGS) entry which is preliminary data.</text>
</comment>
<feature type="transmembrane region" description="Helical" evidence="1">
    <location>
        <begin position="57"/>
        <end position="78"/>
    </location>
</feature>
<accession>A0ABX1TMD9</accession>
<keyword evidence="1" id="KW-0472">Membrane</keyword>
<keyword evidence="1" id="KW-1133">Transmembrane helix</keyword>
<dbReference type="EMBL" id="SPMZ01000053">
    <property type="protein sequence ID" value="NMQ20543.1"/>
    <property type="molecule type" value="Genomic_DNA"/>
</dbReference>
<dbReference type="Proteomes" id="UP000760480">
    <property type="component" value="Unassembled WGS sequence"/>
</dbReference>
<name>A0ABX1TMD9_9GAMM</name>
<protein>
    <submittedName>
        <fullName evidence="3">Two pore domain potassium channel family protein</fullName>
    </submittedName>
</protein>
<keyword evidence="4" id="KW-1185">Reference proteome</keyword>
<proteinExistence type="predicted"/>
<keyword evidence="3" id="KW-0813">Transport</keyword>
<dbReference type="Gene3D" id="1.10.287.70">
    <property type="match status" value="1"/>
</dbReference>
<evidence type="ECO:0000313" key="4">
    <source>
        <dbReference type="Proteomes" id="UP000760480"/>
    </source>
</evidence>
<dbReference type="Pfam" id="PF07885">
    <property type="entry name" value="Ion_trans_2"/>
    <property type="match status" value="1"/>
</dbReference>
<keyword evidence="3" id="KW-0406">Ion transport</keyword>
<gene>
    <name evidence="3" type="ORF">E4P82_15875</name>
</gene>